<dbReference type="Pfam" id="PF05036">
    <property type="entry name" value="SPOR"/>
    <property type="match status" value="1"/>
</dbReference>
<proteinExistence type="inferred from homology"/>
<comment type="caution">
    <text evidence="9">The sequence shown here is derived from an EMBL/GenBank/DDBJ whole genome shotgun (WGS) entry which is preliminary data.</text>
</comment>
<keyword evidence="4" id="KW-0449">Lipoprotein</keyword>
<protein>
    <recommendedName>
        <fullName evidence="4">Endolytic peptidoglycan transglycosylase RlpA</fullName>
        <ecNumber evidence="4">4.2.2.-</ecNumber>
    </recommendedName>
</protein>
<dbReference type="AlphaFoldDB" id="A0A4Q1JT98"/>
<dbReference type="CDD" id="cd22268">
    <property type="entry name" value="DPBB_RlpA-like"/>
    <property type="match status" value="1"/>
</dbReference>
<feature type="chain" id="PRO_5021058638" description="Endolytic peptidoglycan transglycosylase RlpA" evidence="7">
    <location>
        <begin position="24"/>
        <end position="454"/>
    </location>
</feature>
<dbReference type="InterPro" id="IPR012997">
    <property type="entry name" value="RplA"/>
</dbReference>
<comment type="similarity">
    <text evidence="4 5">Belongs to the RlpA family.</text>
</comment>
<reference evidence="9 10" key="1">
    <citation type="submission" date="2019-01" db="EMBL/GenBank/DDBJ databases">
        <title>Pseudoxanthomonas composti sp. nov., isolated from compost.</title>
        <authorList>
            <person name="Yang G."/>
        </authorList>
    </citation>
    <scope>NUCLEOTIDE SEQUENCE [LARGE SCALE GENOMIC DNA]</scope>
    <source>
        <strain evidence="9 10">GSS15</strain>
    </source>
</reference>
<dbReference type="GO" id="GO:0005886">
    <property type="term" value="C:plasma membrane"/>
    <property type="evidence" value="ECO:0007669"/>
    <property type="project" value="UniProtKB-SubCell"/>
</dbReference>
<evidence type="ECO:0000256" key="2">
    <source>
        <dbReference type="ARBA" id="ARBA00023239"/>
    </source>
</evidence>
<evidence type="ECO:0000313" key="10">
    <source>
        <dbReference type="Proteomes" id="UP000289784"/>
    </source>
</evidence>
<keyword evidence="4" id="KW-0472">Membrane</keyword>
<keyword evidence="10" id="KW-1185">Reference proteome</keyword>
<dbReference type="Proteomes" id="UP000289784">
    <property type="component" value="Unassembled WGS sequence"/>
</dbReference>
<keyword evidence="4" id="KW-1003">Cell membrane</keyword>
<comment type="subcellular location">
    <subcellularLocation>
        <location evidence="4">Cell membrane</location>
        <topology evidence="4">Lipid-anchor</topology>
    </subcellularLocation>
</comment>
<evidence type="ECO:0000256" key="7">
    <source>
        <dbReference type="SAM" id="SignalP"/>
    </source>
</evidence>
<dbReference type="GO" id="GO:0008932">
    <property type="term" value="F:lytic endotransglycosylase activity"/>
    <property type="evidence" value="ECO:0007669"/>
    <property type="project" value="UniProtKB-UniRule"/>
</dbReference>
<feature type="signal peptide" evidence="7">
    <location>
        <begin position="1"/>
        <end position="23"/>
    </location>
</feature>
<dbReference type="GO" id="GO:0009279">
    <property type="term" value="C:cell outer membrane"/>
    <property type="evidence" value="ECO:0007669"/>
    <property type="project" value="TreeGrafter"/>
</dbReference>
<evidence type="ECO:0000256" key="3">
    <source>
        <dbReference type="ARBA" id="ARBA00023316"/>
    </source>
</evidence>
<feature type="compositionally biased region" description="Low complexity" evidence="6">
    <location>
        <begin position="339"/>
        <end position="357"/>
    </location>
</feature>
<accession>A0A4Q1JT98</accession>
<evidence type="ECO:0000259" key="8">
    <source>
        <dbReference type="PROSITE" id="PS51724"/>
    </source>
</evidence>
<name>A0A4Q1JT98_9GAMM</name>
<feature type="domain" description="SPOR" evidence="8">
    <location>
        <begin position="375"/>
        <end position="453"/>
    </location>
</feature>
<dbReference type="InterPro" id="IPR036908">
    <property type="entry name" value="RlpA-like_sf"/>
</dbReference>
<evidence type="ECO:0000256" key="1">
    <source>
        <dbReference type="ARBA" id="ARBA00022729"/>
    </source>
</evidence>
<dbReference type="HAMAP" id="MF_02071">
    <property type="entry name" value="RlpA"/>
    <property type="match status" value="1"/>
</dbReference>
<evidence type="ECO:0000313" key="9">
    <source>
        <dbReference type="EMBL" id="RXR04217.1"/>
    </source>
</evidence>
<dbReference type="PROSITE" id="PS51257">
    <property type="entry name" value="PROKAR_LIPOPROTEIN"/>
    <property type="match status" value="1"/>
</dbReference>
<dbReference type="PROSITE" id="PS51724">
    <property type="entry name" value="SPOR"/>
    <property type="match status" value="1"/>
</dbReference>
<evidence type="ECO:0000256" key="5">
    <source>
        <dbReference type="RuleBase" id="RU003495"/>
    </source>
</evidence>
<gene>
    <name evidence="4" type="primary">rlpA</name>
    <name evidence="9" type="ORF">EPA99_12070</name>
</gene>
<dbReference type="GO" id="GO:0042834">
    <property type="term" value="F:peptidoglycan binding"/>
    <property type="evidence" value="ECO:0007669"/>
    <property type="project" value="InterPro"/>
</dbReference>
<dbReference type="RefSeq" id="WP_129471488.1">
    <property type="nucleotide sequence ID" value="NZ_SAWZ01000006.1"/>
</dbReference>
<dbReference type="Gene3D" id="2.40.40.10">
    <property type="entry name" value="RlpA-like domain"/>
    <property type="match status" value="1"/>
</dbReference>
<sequence length="454" mass="47124">MRWWAALPLVLLLAACGTAPKKAGAPPRKGSPVSAAQAGSDGNCYGKYIAAVEDPSTRGDYTAGGLYKPGVRDTTPTDVPDVDCIAEPRVTAESPSAYGNRSPYNVLGKEYVVMDRVDGYAERGTASYYGNKFHGRKTSNHEVYDMYQFTAAHKTLPLPSFALVTNLDNDQSVVVRVNDRGPFHDGRVIDLSYAAAVKLGIVQRGTGRVEVRALTPKTAERILADRKTPPRAVPTTIATGVPTRIATGKPAPAKASAIDELVSTLPAEPKPATATVAAAGAAAAGTSVAAGGSTPDQPWRYHVIPDTERKPSPEQFEAWMKSRGVHVATGKPGTPVAREVASAAPTRAAPAPRPEASTQERRAAQAALTGAAVGATGPAAVLLQVASFSSRANADRALAQLAAAGIDGASLSDTSSNGRTLWRLRVAAADATAAQMLSSRIAGLGFGAPKAVRD</sequence>
<dbReference type="InterPro" id="IPR036680">
    <property type="entry name" value="SPOR-like_sf"/>
</dbReference>
<dbReference type="GO" id="GO:0000270">
    <property type="term" value="P:peptidoglycan metabolic process"/>
    <property type="evidence" value="ECO:0007669"/>
    <property type="project" value="UniProtKB-UniRule"/>
</dbReference>
<dbReference type="Pfam" id="PF03330">
    <property type="entry name" value="DPBB_1"/>
    <property type="match status" value="1"/>
</dbReference>
<dbReference type="PANTHER" id="PTHR34183:SF1">
    <property type="entry name" value="ENDOLYTIC PEPTIDOGLYCAN TRANSGLYCOSYLASE RLPA"/>
    <property type="match status" value="1"/>
</dbReference>
<organism evidence="9 10">
    <name type="scientific">Pseudoxanthomonas composti</name>
    <dbReference type="NCBI Taxonomy" id="2137479"/>
    <lineage>
        <taxon>Bacteria</taxon>
        <taxon>Pseudomonadati</taxon>
        <taxon>Pseudomonadota</taxon>
        <taxon>Gammaproteobacteria</taxon>
        <taxon>Lysobacterales</taxon>
        <taxon>Lysobacteraceae</taxon>
        <taxon>Pseudoxanthomonas</taxon>
    </lineage>
</organism>
<evidence type="ECO:0000256" key="6">
    <source>
        <dbReference type="SAM" id="MobiDB-lite"/>
    </source>
</evidence>
<keyword evidence="1 7" id="KW-0732">Signal</keyword>
<keyword evidence="4" id="KW-0564">Palmitate</keyword>
<dbReference type="Gene3D" id="3.30.70.1070">
    <property type="entry name" value="Sporulation related repeat"/>
    <property type="match status" value="1"/>
</dbReference>
<keyword evidence="2 4" id="KW-0456">Lyase</keyword>
<keyword evidence="3 4" id="KW-0961">Cell wall biogenesis/degradation</keyword>
<feature type="region of interest" description="Disordered" evidence="6">
    <location>
        <begin position="339"/>
        <end position="360"/>
    </location>
</feature>
<dbReference type="EC" id="4.2.2.-" evidence="4"/>
<dbReference type="EMBL" id="SAWZ01000006">
    <property type="protein sequence ID" value="RXR04217.1"/>
    <property type="molecule type" value="Genomic_DNA"/>
</dbReference>
<dbReference type="OrthoDB" id="9779128at2"/>
<comment type="function">
    <text evidence="4">Lytic transglycosylase with a strong preference for naked glycan strands that lack stem peptides.</text>
</comment>
<dbReference type="SUPFAM" id="SSF50685">
    <property type="entry name" value="Barwin-like endoglucanases"/>
    <property type="match status" value="1"/>
</dbReference>
<dbReference type="FunFam" id="2.40.40.10:FF:000003">
    <property type="entry name" value="Endolytic peptidoglycan transglycosylase RlpA"/>
    <property type="match status" value="1"/>
</dbReference>
<dbReference type="InterPro" id="IPR034718">
    <property type="entry name" value="RlpA"/>
</dbReference>
<evidence type="ECO:0000256" key="4">
    <source>
        <dbReference type="HAMAP-Rule" id="MF_02071"/>
    </source>
</evidence>
<dbReference type="InterPro" id="IPR009009">
    <property type="entry name" value="RlpA-like_DPBB"/>
</dbReference>
<dbReference type="SUPFAM" id="SSF110997">
    <property type="entry name" value="Sporulation related repeat"/>
    <property type="match status" value="1"/>
</dbReference>
<dbReference type="GO" id="GO:0071555">
    <property type="term" value="P:cell wall organization"/>
    <property type="evidence" value="ECO:0007669"/>
    <property type="project" value="UniProtKB-KW"/>
</dbReference>
<dbReference type="InterPro" id="IPR007730">
    <property type="entry name" value="SPOR-like_dom"/>
</dbReference>
<dbReference type="NCBIfam" id="TIGR00413">
    <property type="entry name" value="rlpA"/>
    <property type="match status" value="1"/>
</dbReference>
<dbReference type="PANTHER" id="PTHR34183">
    <property type="entry name" value="ENDOLYTIC PEPTIDOGLYCAN TRANSGLYCOSYLASE RLPA"/>
    <property type="match status" value="1"/>
</dbReference>